<feature type="transmembrane region" description="Helical" evidence="1">
    <location>
        <begin position="151"/>
        <end position="173"/>
    </location>
</feature>
<feature type="transmembrane region" description="Helical" evidence="1">
    <location>
        <begin position="12"/>
        <end position="35"/>
    </location>
</feature>
<keyword evidence="1" id="KW-0812">Transmembrane</keyword>
<evidence type="ECO:0000313" key="2">
    <source>
        <dbReference type="EMBL" id="GGD69359.1"/>
    </source>
</evidence>
<accession>A0ABQ1RIE4</accession>
<protein>
    <submittedName>
        <fullName evidence="2">Membrane protein</fullName>
    </submittedName>
</protein>
<dbReference type="PANTHER" id="PTHR40115">
    <property type="entry name" value="INNER MEMBRANE PROTEIN WITH PEPSY TM HELIX"/>
    <property type="match status" value="1"/>
</dbReference>
<evidence type="ECO:0000313" key="3">
    <source>
        <dbReference type="Proteomes" id="UP000614272"/>
    </source>
</evidence>
<keyword evidence="1" id="KW-1133">Transmembrane helix</keyword>
<dbReference type="PANTHER" id="PTHR40115:SF1">
    <property type="entry name" value="INNER MEMBRANE PROTEIN WITH PEPSY TM HELIX"/>
    <property type="match status" value="1"/>
</dbReference>
<feature type="transmembrane region" description="Helical" evidence="1">
    <location>
        <begin position="179"/>
        <end position="200"/>
    </location>
</feature>
<proteinExistence type="predicted"/>
<dbReference type="Pfam" id="PF16357">
    <property type="entry name" value="PepSY_TM_like_2"/>
    <property type="match status" value="1"/>
</dbReference>
<sequence>MPMSASLGSVRQWHWISAALCLAGMLLFAITGITLNHAADIPASLEVITVEARVPQPMLKQWLAQNPQPQRLSPPLRAWLANRHDISMGKDLEGEWDDPELYLSMAGPGQDAWLALDTQSGEFLYEKTDRGWVAYFNDLHKGRDSGAVWRWFIDIFAAACVVFCVTGLILLWRQSSNRLTTWPLTTLGMLIPLMIMLIFIH</sequence>
<keyword evidence="3" id="KW-1185">Reference proteome</keyword>
<keyword evidence="1" id="KW-0472">Membrane</keyword>
<dbReference type="Proteomes" id="UP000614272">
    <property type="component" value="Unassembled WGS sequence"/>
</dbReference>
<dbReference type="EMBL" id="BMGJ01000010">
    <property type="protein sequence ID" value="GGD69359.1"/>
    <property type="molecule type" value="Genomic_DNA"/>
</dbReference>
<organism evidence="2 3">
    <name type="scientific">Lacimicrobium alkaliphilum</name>
    <dbReference type="NCBI Taxonomy" id="1526571"/>
    <lineage>
        <taxon>Bacteria</taxon>
        <taxon>Pseudomonadati</taxon>
        <taxon>Pseudomonadota</taxon>
        <taxon>Gammaproteobacteria</taxon>
        <taxon>Alteromonadales</taxon>
        <taxon>Alteromonadaceae</taxon>
        <taxon>Lacimicrobium</taxon>
    </lineage>
</organism>
<name>A0ABQ1RIE4_9ALTE</name>
<dbReference type="InterPro" id="IPR032307">
    <property type="entry name" value="PepSY_TM-like_2"/>
</dbReference>
<gene>
    <name evidence="2" type="ORF">GCM10011357_25550</name>
</gene>
<comment type="caution">
    <text evidence="2">The sequence shown here is derived from an EMBL/GenBank/DDBJ whole genome shotgun (WGS) entry which is preliminary data.</text>
</comment>
<reference evidence="3" key="1">
    <citation type="journal article" date="2019" name="Int. J. Syst. Evol. Microbiol.">
        <title>The Global Catalogue of Microorganisms (GCM) 10K type strain sequencing project: providing services to taxonomists for standard genome sequencing and annotation.</title>
        <authorList>
            <consortium name="The Broad Institute Genomics Platform"/>
            <consortium name="The Broad Institute Genome Sequencing Center for Infectious Disease"/>
            <person name="Wu L."/>
            <person name="Ma J."/>
        </authorList>
    </citation>
    <scope>NUCLEOTIDE SEQUENCE [LARGE SCALE GENOMIC DNA]</scope>
    <source>
        <strain evidence="3">CGMCC 1.12923</strain>
    </source>
</reference>
<evidence type="ECO:0000256" key="1">
    <source>
        <dbReference type="SAM" id="Phobius"/>
    </source>
</evidence>